<evidence type="ECO:0000256" key="1">
    <source>
        <dbReference type="SAM" id="MobiDB-lite"/>
    </source>
</evidence>
<feature type="region of interest" description="Disordered" evidence="1">
    <location>
        <begin position="1"/>
        <end position="85"/>
    </location>
</feature>
<keyword evidence="3" id="KW-1185">Reference proteome</keyword>
<feature type="non-terminal residue" evidence="2">
    <location>
        <position position="85"/>
    </location>
</feature>
<comment type="caution">
    <text evidence="2">The sequence shown here is derived from an EMBL/GenBank/DDBJ whole genome shotgun (WGS) entry which is preliminary data.</text>
</comment>
<name>A0ABT2HC01_9MICO</name>
<evidence type="ECO:0000313" key="2">
    <source>
        <dbReference type="EMBL" id="MCS5737475.1"/>
    </source>
</evidence>
<dbReference type="Proteomes" id="UP001165586">
    <property type="component" value="Unassembled WGS sequence"/>
</dbReference>
<evidence type="ECO:0000313" key="3">
    <source>
        <dbReference type="Proteomes" id="UP001165586"/>
    </source>
</evidence>
<reference evidence="2" key="1">
    <citation type="submission" date="2022-08" db="EMBL/GenBank/DDBJ databases">
        <authorList>
            <person name="Deng Y."/>
            <person name="Han X.-F."/>
            <person name="Zhang Y.-Q."/>
        </authorList>
    </citation>
    <scope>NUCLEOTIDE SEQUENCE</scope>
    <source>
        <strain evidence="2">CPCC 203386</strain>
    </source>
</reference>
<accession>A0ABT2HC01</accession>
<organism evidence="2 3">
    <name type="scientific">Herbiconiux daphne</name>
    <dbReference type="NCBI Taxonomy" id="2970914"/>
    <lineage>
        <taxon>Bacteria</taxon>
        <taxon>Bacillati</taxon>
        <taxon>Actinomycetota</taxon>
        <taxon>Actinomycetes</taxon>
        <taxon>Micrococcales</taxon>
        <taxon>Microbacteriaceae</taxon>
        <taxon>Herbiconiux</taxon>
    </lineage>
</organism>
<sequence length="85" mass="9457">MTIEQGTDYELSPNAFTGEGERRPGNFKAALENDPIEEGRNLRTGKFQPGNKLGKGRPKGSRNKMTQQFLDRVAARTEDGLSMED</sequence>
<proteinExistence type="predicted"/>
<protein>
    <submittedName>
        <fullName evidence="2">Uncharacterized protein</fullName>
    </submittedName>
</protein>
<dbReference type="EMBL" id="JANLCJ010000744">
    <property type="protein sequence ID" value="MCS5737475.1"/>
    <property type="molecule type" value="Genomic_DNA"/>
</dbReference>
<dbReference type="RefSeq" id="WP_259543890.1">
    <property type="nucleotide sequence ID" value="NZ_JANLCJ010000744.1"/>
</dbReference>
<gene>
    <name evidence="2" type="ORF">N1032_27470</name>
</gene>